<evidence type="ECO:0000313" key="1">
    <source>
        <dbReference type="EMBL" id="KAK7345839.1"/>
    </source>
</evidence>
<reference evidence="1 2" key="1">
    <citation type="submission" date="2024-01" db="EMBL/GenBank/DDBJ databases">
        <title>The genomes of 5 underutilized Papilionoideae crops provide insights into root nodulation and disease resistanc.</title>
        <authorList>
            <person name="Jiang F."/>
        </authorList>
    </citation>
    <scope>NUCLEOTIDE SEQUENCE [LARGE SCALE GENOMIC DNA]</scope>
    <source>
        <strain evidence="1">LVBAO_FW01</strain>
        <tissue evidence="1">Leaves</tissue>
    </source>
</reference>
<evidence type="ECO:0000313" key="2">
    <source>
        <dbReference type="Proteomes" id="UP001367508"/>
    </source>
</evidence>
<dbReference type="AlphaFoldDB" id="A0AAN9M175"/>
<comment type="caution">
    <text evidence="1">The sequence shown here is derived from an EMBL/GenBank/DDBJ whole genome shotgun (WGS) entry which is preliminary data.</text>
</comment>
<organism evidence="1 2">
    <name type="scientific">Canavalia gladiata</name>
    <name type="common">Sword bean</name>
    <name type="synonym">Dolichos gladiatus</name>
    <dbReference type="NCBI Taxonomy" id="3824"/>
    <lineage>
        <taxon>Eukaryota</taxon>
        <taxon>Viridiplantae</taxon>
        <taxon>Streptophyta</taxon>
        <taxon>Embryophyta</taxon>
        <taxon>Tracheophyta</taxon>
        <taxon>Spermatophyta</taxon>
        <taxon>Magnoliopsida</taxon>
        <taxon>eudicotyledons</taxon>
        <taxon>Gunneridae</taxon>
        <taxon>Pentapetalae</taxon>
        <taxon>rosids</taxon>
        <taxon>fabids</taxon>
        <taxon>Fabales</taxon>
        <taxon>Fabaceae</taxon>
        <taxon>Papilionoideae</taxon>
        <taxon>50 kb inversion clade</taxon>
        <taxon>NPAAA clade</taxon>
        <taxon>indigoferoid/millettioid clade</taxon>
        <taxon>Phaseoleae</taxon>
        <taxon>Canavalia</taxon>
    </lineage>
</organism>
<sequence>MGRAQKSKKLSPDMTLNDDTNSGNNYYVLCGWSLFASFLSMKKHGLPSFRGHSFELKGHRPLGQALVGPRLWHRMEEADQVGEQFNYLYEKCNSSMVAWEYRVDYSFLISFVSYFRRRSARLDLGIAIEPLSQSSLPVLKQANTLVFQTLQSLFSYSHFSIIGVRFQVRQIDRCGKESQGCSHLCALQIEDGILQNSSLLKKFSVEDVFLIATRRILQLPKERICYEGLDVLDVGNEA</sequence>
<gene>
    <name evidence="1" type="ORF">VNO77_16451</name>
</gene>
<name>A0AAN9M175_CANGL</name>
<accession>A0AAN9M175</accession>
<dbReference type="EMBL" id="JAYMYQ010000003">
    <property type="protein sequence ID" value="KAK7345839.1"/>
    <property type="molecule type" value="Genomic_DNA"/>
</dbReference>
<protein>
    <submittedName>
        <fullName evidence="1">Uncharacterized protein</fullName>
    </submittedName>
</protein>
<proteinExistence type="predicted"/>
<keyword evidence="2" id="KW-1185">Reference proteome</keyword>
<dbReference type="Proteomes" id="UP001367508">
    <property type="component" value="Unassembled WGS sequence"/>
</dbReference>